<sequence>MSIRDSIPMPCGSCGKGVQEGRQWRIFDSPLILCRKCSERKILDQQKVVLHTSPLHVCGACSRKSAMVLTTCTPIIEGALQGHSLCADCFLSMLSVRPGSTKISCLVCKNQIMKVTETRPDAVFSRIQNQLNPFTDCDPTLLLGVSILARSTSLYFGEDTEARTKIPRECLITYGVLRSRCPWIYETWEPKPGLSFTQLKTEIFQDETDALAIHFKSDQNISTVDHVQDDFEFEAQSGQRSDTSKWAPTATANRAKIGYQ</sequence>
<reference evidence="1" key="1">
    <citation type="submission" date="2015-01" db="EMBL/GenBank/DDBJ databases">
        <authorList>
            <person name="Durling Mikael"/>
        </authorList>
    </citation>
    <scope>NUCLEOTIDE SEQUENCE</scope>
</reference>
<accession>A0A0B7KPY8</accession>
<protein>
    <submittedName>
        <fullName evidence="1">Uncharacterized protein</fullName>
    </submittedName>
</protein>
<proteinExistence type="predicted"/>
<gene>
    <name evidence="1" type="ORF">BN869_000013043_1</name>
</gene>
<name>A0A0B7KPY8_BIOOC</name>
<organism evidence="1">
    <name type="scientific">Bionectria ochroleuca</name>
    <name type="common">Gliocladium roseum</name>
    <dbReference type="NCBI Taxonomy" id="29856"/>
    <lineage>
        <taxon>Eukaryota</taxon>
        <taxon>Fungi</taxon>
        <taxon>Dikarya</taxon>
        <taxon>Ascomycota</taxon>
        <taxon>Pezizomycotina</taxon>
        <taxon>Sordariomycetes</taxon>
        <taxon>Hypocreomycetidae</taxon>
        <taxon>Hypocreales</taxon>
        <taxon>Bionectriaceae</taxon>
        <taxon>Clonostachys</taxon>
    </lineage>
</organism>
<evidence type="ECO:0000313" key="1">
    <source>
        <dbReference type="EMBL" id="CEO56985.1"/>
    </source>
</evidence>
<dbReference type="AlphaFoldDB" id="A0A0B7KPY8"/>
<dbReference type="EMBL" id="CDPU01000080">
    <property type="protein sequence ID" value="CEO56985.1"/>
    <property type="molecule type" value="Genomic_DNA"/>
</dbReference>